<keyword evidence="3" id="KW-1185">Reference proteome</keyword>
<evidence type="ECO:0000313" key="3">
    <source>
        <dbReference type="Proteomes" id="UP000015354"/>
    </source>
</evidence>
<accession>S9TS26</accession>
<dbReference type="AlphaFoldDB" id="S9TS26"/>
<feature type="region of interest" description="Disordered" evidence="1">
    <location>
        <begin position="754"/>
        <end position="843"/>
    </location>
</feature>
<protein>
    <submittedName>
        <fullName evidence="2">Uncharacterized protein</fullName>
    </submittedName>
</protein>
<feature type="compositionally biased region" description="Basic and acidic residues" evidence="1">
    <location>
        <begin position="1"/>
        <end position="16"/>
    </location>
</feature>
<reference evidence="2 3" key="1">
    <citation type="journal article" date="2013" name="PLoS ONE">
        <title>Predicting the Proteins of Angomonas deanei, Strigomonas culicis and Their Respective Endosymbionts Reveals New Aspects of the Trypanosomatidae Family.</title>
        <authorList>
            <person name="Motta M.C."/>
            <person name="Martins A.C."/>
            <person name="de Souza S.S."/>
            <person name="Catta-Preta C.M."/>
            <person name="Silva R."/>
            <person name="Klein C.C."/>
            <person name="de Almeida L.G."/>
            <person name="de Lima Cunha O."/>
            <person name="Ciapina L.P."/>
            <person name="Brocchi M."/>
            <person name="Colabardini A.C."/>
            <person name="de Araujo Lima B."/>
            <person name="Machado C.R."/>
            <person name="de Almeida Soares C.M."/>
            <person name="Probst C.M."/>
            <person name="de Menezes C.B."/>
            <person name="Thompson C.E."/>
            <person name="Bartholomeu D.C."/>
            <person name="Gradia D.F."/>
            <person name="Pavoni D.P."/>
            <person name="Grisard E.C."/>
            <person name="Fantinatti-Garboggini F."/>
            <person name="Marchini F.K."/>
            <person name="Rodrigues-Luiz G.F."/>
            <person name="Wagner G."/>
            <person name="Goldman G.H."/>
            <person name="Fietto J.L."/>
            <person name="Elias M.C."/>
            <person name="Goldman M.H."/>
            <person name="Sagot M.F."/>
            <person name="Pereira M."/>
            <person name="Stoco P.H."/>
            <person name="de Mendonca-Neto R.P."/>
            <person name="Teixeira S.M."/>
            <person name="Maciel T.E."/>
            <person name="de Oliveira Mendes T.A."/>
            <person name="Urmenyi T.P."/>
            <person name="de Souza W."/>
            <person name="Schenkman S."/>
            <person name="de Vasconcelos A.T."/>
        </authorList>
    </citation>
    <scope>NUCLEOTIDE SEQUENCE [LARGE SCALE GENOMIC DNA]</scope>
</reference>
<comment type="caution">
    <text evidence="2">The sequence shown here is derived from an EMBL/GenBank/DDBJ whole genome shotgun (WGS) entry which is preliminary data.</text>
</comment>
<proteinExistence type="predicted"/>
<feature type="region of interest" description="Disordered" evidence="1">
    <location>
        <begin position="1"/>
        <end position="42"/>
    </location>
</feature>
<feature type="compositionally biased region" description="Basic residues" evidence="1">
    <location>
        <begin position="765"/>
        <end position="774"/>
    </location>
</feature>
<gene>
    <name evidence="2" type="ORF">STCU_09486</name>
</gene>
<dbReference type="EMBL" id="ATMH01009486">
    <property type="protein sequence ID" value="EPY19389.1"/>
    <property type="molecule type" value="Genomic_DNA"/>
</dbReference>
<organism evidence="2 3">
    <name type="scientific">Strigomonas culicis</name>
    <dbReference type="NCBI Taxonomy" id="28005"/>
    <lineage>
        <taxon>Eukaryota</taxon>
        <taxon>Discoba</taxon>
        <taxon>Euglenozoa</taxon>
        <taxon>Kinetoplastea</taxon>
        <taxon>Metakinetoplastina</taxon>
        <taxon>Trypanosomatida</taxon>
        <taxon>Trypanosomatidae</taxon>
        <taxon>Strigomonadinae</taxon>
        <taxon>Strigomonas</taxon>
    </lineage>
</organism>
<evidence type="ECO:0000313" key="2">
    <source>
        <dbReference type="EMBL" id="EPY19389.1"/>
    </source>
</evidence>
<sequence>MAKDKPTKGTKKEKESFNPFPRLGTHTALAHEAPPPGAAPRADTVHPGELLETELQIVPPLPRVEVALRLQFRCSVALHAGDEVLVSLPGFKGPPAPFSLEARPHPEGLNTASYFRAYWTGETKLKGVAKLKGVPPKQTMLLRCVQELAEDTLVRVGVPLSLGLTSPDKLVANSPKLKLEANARQAENGKIARQAIATSSEIRKQTIAEELDIYARLIVRTAEEANIRKEDQYVAEELTQEELDQVCMAARVPLPYSLGMPFAYTRRAFHAYEELGGFMKCVMEAAVLHVKKHDHLALHREVAANWGLKVGALVALEDTLALRCAGLYPGIRRGALLACHLVTMEPVDVVRTFGIAQPPANAIGQELRSAFRAYDVLVGQEVREHEAALKAAAGGFANVHSGSNNADMMEPFIPEVYSERSTALVHKWCSLIAILFTASMVTTLPPVVEDNESPPPADPGLLRAPERLWVGQRHLPADELEHLQQMMDKDWYMFPSFVVATESFPPLEAKPAAAAGEGGAALPTAAALLAAYNAAKGGTPAEGAEGEEKEDDDYGDYIPAENAVVFELLRVSEALELADLSRYPNNREWLLPFAPSFRVVSVTHLKHMQRLTHVVLEMVGSMSGTIGDSLIPIGDRNIASMVRKKIQLAAEQGDTYTPALAQIALLNTTLQTRRRLHPPTLMRAQYLTHYQTVQHATAANQSIEKGTVVWQVCVKPPQLLEGVVRPAVWEAIPAKIAPTVELFFLERNKARLDAGGGHAHPQPGGRHHRLRRPRAAAGAAPTGQLRHAGAAAARAGLLRDADAGHPRGARCEDTHHASEGRYRAGRRRRGEEGRAGEEGGKEG</sequence>
<dbReference type="OrthoDB" id="271842at2759"/>
<feature type="compositionally biased region" description="Low complexity" evidence="1">
    <location>
        <begin position="775"/>
        <end position="796"/>
    </location>
</feature>
<evidence type="ECO:0000256" key="1">
    <source>
        <dbReference type="SAM" id="MobiDB-lite"/>
    </source>
</evidence>
<dbReference type="Proteomes" id="UP000015354">
    <property type="component" value="Unassembled WGS sequence"/>
</dbReference>
<feature type="compositionally biased region" description="Basic and acidic residues" evidence="1">
    <location>
        <begin position="829"/>
        <end position="843"/>
    </location>
</feature>
<feature type="compositionally biased region" description="Basic and acidic residues" evidence="1">
    <location>
        <begin position="797"/>
        <end position="822"/>
    </location>
</feature>
<name>S9TS26_9TRYP</name>